<evidence type="ECO:0000313" key="2">
    <source>
        <dbReference type="EMBL" id="PVU95359.1"/>
    </source>
</evidence>
<protein>
    <submittedName>
        <fullName evidence="2">Uncharacterized protein</fullName>
    </submittedName>
</protein>
<feature type="compositionally biased region" description="Polar residues" evidence="1">
    <location>
        <begin position="87"/>
        <end position="101"/>
    </location>
</feature>
<sequence length="142" mass="16191">MKLNLEKNDISERSQSTRKYDMLSNKTGNRGYMWMFNDNNKHDKVNSISNLSSSQFEPSQTNASSKKREHSRIFAPYPPVREGPPVVQSQPTNMGTGLDLGSSQQFSMPFAFQTQIQPFGKNSQTNNVENKKLKKKIRKVGF</sequence>
<feature type="region of interest" description="Disordered" evidence="1">
    <location>
        <begin position="121"/>
        <end position="142"/>
    </location>
</feature>
<feature type="compositionally biased region" description="Polar residues" evidence="1">
    <location>
        <begin position="46"/>
        <end position="64"/>
    </location>
</feature>
<name>A0A2T9YSQ7_9FUNG</name>
<evidence type="ECO:0000256" key="1">
    <source>
        <dbReference type="SAM" id="MobiDB-lite"/>
    </source>
</evidence>
<evidence type="ECO:0000313" key="3">
    <source>
        <dbReference type="Proteomes" id="UP000245383"/>
    </source>
</evidence>
<dbReference type="EMBL" id="MBFR01000059">
    <property type="protein sequence ID" value="PVU95359.1"/>
    <property type="molecule type" value="Genomic_DNA"/>
</dbReference>
<dbReference type="AlphaFoldDB" id="A0A2T9YSQ7"/>
<accession>A0A2T9YSQ7</accession>
<keyword evidence="3" id="KW-1185">Reference proteome</keyword>
<reference evidence="2 3" key="1">
    <citation type="journal article" date="2018" name="MBio">
        <title>Comparative Genomics Reveals the Core Gene Toolbox for the Fungus-Insect Symbiosis.</title>
        <authorList>
            <person name="Wang Y."/>
            <person name="Stata M."/>
            <person name="Wang W."/>
            <person name="Stajich J.E."/>
            <person name="White M.M."/>
            <person name="Moncalvo J.M."/>
        </authorList>
    </citation>
    <scope>NUCLEOTIDE SEQUENCE [LARGE SCALE GENOMIC DNA]</scope>
    <source>
        <strain evidence="2 3">SWE-8-4</strain>
    </source>
</reference>
<organism evidence="2 3">
    <name type="scientific">Smittium simulii</name>
    <dbReference type="NCBI Taxonomy" id="133385"/>
    <lineage>
        <taxon>Eukaryota</taxon>
        <taxon>Fungi</taxon>
        <taxon>Fungi incertae sedis</taxon>
        <taxon>Zoopagomycota</taxon>
        <taxon>Kickxellomycotina</taxon>
        <taxon>Harpellomycetes</taxon>
        <taxon>Harpellales</taxon>
        <taxon>Legeriomycetaceae</taxon>
        <taxon>Smittium</taxon>
    </lineage>
</organism>
<feature type="compositionally biased region" description="Basic residues" evidence="1">
    <location>
        <begin position="132"/>
        <end position="142"/>
    </location>
</feature>
<feature type="compositionally biased region" description="Basic and acidic residues" evidence="1">
    <location>
        <begin position="1"/>
        <end position="12"/>
    </location>
</feature>
<gene>
    <name evidence="2" type="ORF">BB561_001861</name>
</gene>
<feature type="region of interest" description="Disordered" evidence="1">
    <location>
        <begin position="1"/>
        <end position="101"/>
    </location>
</feature>
<proteinExistence type="predicted"/>
<comment type="caution">
    <text evidence="2">The sequence shown here is derived from an EMBL/GenBank/DDBJ whole genome shotgun (WGS) entry which is preliminary data.</text>
</comment>
<dbReference type="Proteomes" id="UP000245383">
    <property type="component" value="Unassembled WGS sequence"/>
</dbReference>